<keyword evidence="1" id="KW-0812">Transmembrane</keyword>
<evidence type="ECO:0000256" key="1">
    <source>
        <dbReference type="SAM" id="Phobius"/>
    </source>
</evidence>
<dbReference type="EMBL" id="MZGU01000004">
    <property type="protein sequence ID" value="PWB86007.1"/>
    <property type="molecule type" value="Genomic_DNA"/>
</dbReference>
<keyword evidence="1" id="KW-1133">Transmembrane helix</keyword>
<keyword evidence="3" id="KW-1185">Reference proteome</keyword>
<sequence>MDNSGQGSAELILIIGGLLIIILLVGNYIATIQETVHENLKKVLKKERNFIINKI</sequence>
<dbReference type="AlphaFoldDB" id="A0A2U1S7A6"/>
<dbReference type="Proteomes" id="UP000245577">
    <property type="component" value="Unassembled WGS sequence"/>
</dbReference>
<evidence type="ECO:0000313" key="3">
    <source>
        <dbReference type="Proteomes" id="UP000245577"/>
    </source>
</evidence>
<accession>A0A2U1S7A6</accession>
<gene>
    <name evidence="2" type="ORF">MBBWO_08600</name>
</gene>
<name>A0A2U1S7A6_9EURY</name>
<keyword evidence="1" id="KW-0472">Membrane</keyword>
<feature type="transmembrane region" description="Helical" evidence="1">
    <location>
        <begin position="12"/>
        <end position="32"/>
    </location>
</feature>
<dbReference type="RefSeq" id="WP_116669646.1">
    <property type="nucleotide sequence ID" value="NZ_CAUHNE010000043.1"/>
</dbReference>
<organism evidence="2 3">
    <name type="scientific">Methanobrevibacter woesei</name>
    <dbReference type="NCBI Taxonomy" id="190976"/>
    <lineage>
        <taxon>Archaea</taxon>
        <taxon>Methanobacteriati</taxon>
        <taxon>Methanobacteriota</taxon>
        <taxon>Methanomada group</taxon>
        <taxon>Methanobacteria</taxon>
        <taxon>Methanobacteriales</taxon>
        <taxon>Methanobacteriaceae</taxon>
        <taxon>Methanobrevibacter</taxon>
    </lineage>
</organism>
<dbReference type="Pfam" id="PF04021">
    <property type="entry name" value="Class_IIIsignal"/>
    <property type="match status" value="1"/>
</dbReference>
<evidence type="ECO:0000313" key="2">
    <source>
        <dbReference type="EMBL" id="PWB86007.1"/>
    </source>
</evidence>
<reference evidence="2 3" key="1">
    <citation type="submission" date="2017-03" db="EMBL/GenBank/DDBJ databases">
        <title>Genome sequence of Methanobrevibacter wosei.</title>
        <authorList>
            <person name="Poehlein A."/>
            <person name="Seedorf H."/>
            <person name="Daniel R."/>
        </authorList>
    </citation>
    <scope>NUCLEOTIDE SEQUENCE [LARGE SCALE GENOMIC DNA]</scope>
    <source>
        <strain evidence="2 3">DSM 11979</strain>
    </source>
</reference>
<protein>
    <submittedName>
        <fullName evidence="2">Class III signal peptide</fullName>
    </submittedName>
</protein>
<comment type="caution">
    <text evidence="2">The sequence shown here is derived from an EMBL/GenBank/DDBJ whole genome shotgun (WGS) entry which is preliminary data.</text>
</comment>
<proteinExistence type="predicted"/>
<dbReference type="InterPro" id="IPR007166">
    <property type="entry name" value="Class3_signal_pept_motif"/>
</dbReference>